<sequence length="368" mass="42924">MSKEEKSQMTFSMLPDDLVLNCLARVSKVYYPSLSFVSKKFRSLIASTDLQELRSFLGCTSSGLYVCLLPRTNYNTDTRIWFTLRQKINSCTKILVPISSSYSPFDYRSGVVAVDSNIYVIGGRDLNKNASSKVMVMDCRSHTWREAPSMRVARDNSSSTCVFNGKIYVIGGCKNLDSTNWIEVFDTKTQTWEFLQIPSEEICRAFMYKSIVYKETVYVSCLNENYVTDMTYKIHKGRWREAHLMFNHASFDSPNCVIENVFYRYCTESLQWYDSYKKIWKDLKGLMRRSFMHPRGRSAKLVNYGGNIALLWEEDMILNNHRKKLIWCEEIVIEKEHRGEIWGLVKWSEVVFITDEMNRLEHALATNV</sequence>
<reference evidence="2 3" key="1">
    <citation type="submission" date="2020-12" db="EMBL/GenBank/DDBJ databases">
        <title>Concerted genomic and epigenomic changes stabilize Arabidopsis allopolyploids.</title>
        <authorList>
            <person name="Chen Z."/>
        </authorList>
    </citation>
    <scope>NUCLEOTIDE SEQUENCE [LARGE SCALE GENOMIC DNA]</scope>
    <source>
        <strain evidence="2">As9502</strain>
        <tissue evidence="2">Leaf</tissue>
    </source>
</reference>
<dbReference type="SMART" id="SM00612">
    <property type="entry name" value="Kelch"/>
    <property type="match status" value="2"/>
</dbReference>
<dbReference type="Pfam" id="PF00646">
    <property type="entry name" value="F-box"/>
    <property type="match status" value="1"/>
</dbReference>
<feature type="domain" description="F-box" evidence="1">
    <location>
        <begin position="14"/>
        <end position="54"/>
    </location>
</feature>
<dbReference type="PANTHER" id="PTHR24414">
    <property type="entry name" value="F-BOX/KELCH-REPEAT PROTEIN SKIP4"/>
    <property type="match status" value="1"/>
</dbReference>
<dbReference type="CDD" id="cd22152">
    <property type="entry name" value="F-box_AtAFR-like"/>
    <property type="match status" value="1"/>
</dbReference>
<proteinExistence type="predicted"/>
<dbReference type="OrthoDB" id="45365at2759"/>
<dbReference type="Proteomes" id="UP000694251">
    <property type="component" value="Chromosome 12"/>
</dbReference>
<evidence type="ECO:0000313" key="2">
    <source>
        <dbReference type="EMBL" id="KAG7544538.1"/>
    </source>
</evidence>
<dbReference type="InterPro" id="IPR006652">
    <property type="entry name" value="Kelch_1"/>
</dbReference>
<dbReference type="InterPro" id="IPR050354">
    <property type="entry name" value="F-box/kelch-repeat_ARATH"/>
</dbReference>
<gene>
    <name evidence="2" type="ORF">ISN44_As12g001210</name>
</gene>
<dbReference type="Pfam" id="PF25210">
    <property type="entry name" value="Kelch_FKB95"/>
    <property type="match status" value="1"/>
</dbReference>
<name>A0A8T1YES4_ARASU</name>
<dbReference type="PANTHER" id="PTHR24414:SF184">
    <property type="entry name" value="GALACTOSE OXIDASE_KELCH REPEAT SUPERFAMILY PROTEIN"/>
    <property type="match status" value="1"/>
</dbReference>
<evidence type="ECO:0000313" key="3">
    <source>
        <dbReference type="Proteomes" id="UP000694251"/>
    </source>
</evidence>
<dbReference type="InterPro" id="IPR001810">
    <property type="entry name" value="F-box_dom"/>
</dbReference>
<accession>A0A8T1YES4</accession>
<dbReference type="SMART" id="SM00256">
    <property type="entry name" value="FBOX"/>
    <property type="match status" value="1"/>
</dbReference>
<dbReference type="EMBL" id="JAEFBJ010000012">
    <property type="protein sequence ID" value="KAG7544538.1"/>
    <property type="molecule type" value="Genomic_DNA"/>
</dbReference>
<comment type="caution">
    <text evidence="2">The sequence shown here is derived from an EMBL/GenBank/DDBJ whole genome shotgun (WGS) entry which is preliminary data.</text>
</comment>
<protein>
    <submittedName>
        <fullName evidence="2">F-box domain</fullName>
    </submittedName>
</protein>
<organism evidence="2 3">
    <name type="scientific">Arabidopsis suecica</name>
    <name type="common">Swedish thale-cress</name>
    <name type="synonym">Cardaminopsis suecica</name>
    <dbReference type="NCBI Taxonomy" id="45249"/>
    <lineage>
        <taxon>Eukaryota</taxon>
        <taxon>Viridiplantae</taxon>
        <taxon>Streptophyta</taxon>
        <taxon>Embryophyta</taxon>
        <taxon>Tracheophyta</taxon>
        <taxon>Spermatophyta</taxon>
        <taxon>Magnoliopsida</taxon>
        <taxon>eudicotyledons</taxon>
        <taxon>Gunneridae</taxon>
        <taxon>Pentapetalae</taxon>
        <taxon>rosids</taxon>
        <taxon>malvids</taxon>
        <taxon>Brassicales</taxon>
        <taxon>Brassicaceae</taxon>
        <taxon>Camelineae</taxon>
        <taxon>Arabidopsis</taxon>
    </lineage>
</organism>
<dbReference type="AlphaFoldDB" id="A0A8T1YES4"/>
<keyword evidence="3" id="KW-1185">Reference proteome</keyword>
<dbReference type="InterPro" id="IPR057499">
    <property type="entry name" value="Kelch_FKB95"/>
</dbReference>
<evidence type="ECO:0000259" key="1">
    <source>
        <dbReference type="SMART" id="SM00256"/>
    </source>
</evidence>